<dbReference type="OrthoDB" id="6270329at2759"/>
<dbReference type="PANTHER" id="PTHR47094:SF1">
    <property type="entry name" value="RING-TYPE E3 UBIQUITIN TRANSFERASE"/>
    <property type="match status" value="1"/>
</dbReference>
<evidence type="ECO:0000256" key="5">
    <source>
        <dbReference type="SAM" id="MobiDB-lite"/>
    </source>
</evidence>
<dbReference type="AlphaFoldDB" id="A0A3G2S803"/>
<dbReference type="Gene3D" id="3.30.40.10">
    <property type="entry name" value="Zinc/RING finger domain, C3HC4 (zinc finger)"/>
    <property type="match status" value="1"/>
</dbReference>
<dbReference type="EMBL" id="CP033151">
    <property type="protein sequence ID" value="AYO43308.1"/>
    <property type="molecule type" value="Genomic_DNA"/>
</dbReference>
<feature type="compositionally biased region" description="Polar residues" evidence="5">
    <location>
        <begin position="175"/>
        <end position="193"/>
    </location>
</feature>
<dbReference type="Proteomes" id="UP000269793">
    <property type="component" value="Chromosome IV"/>
</dbReference>
<dbReference type="InterPro" id="IPR001841">
    <property type="entry name" value="Znf_RING"/>
</dbReference>
<evidence type="ECO:0000256" key="3">
    <source>
        <dbReference type="ARBA" id="ARBA00022833"/>
    </source>
</evidence>
<dbReference type="Pfam" id="PF13639">
    <property type="entry name" value="zf-RING_2"/>
    <property type="match status" value="1"/>
</dbReference>
<dbReference type="InterPro" id="IPR017907">
    <property type="entry name" value="Znf_RING_CS"/>
</dbReference>
<dbReference type="SMART" id="SM00184">
    <property type="entry name" value="RING"/>
    <property type="match status" value="1"/>
</dbReference>
<dbReference type="SUPFAM" id="SSF57850">
    <property type="entry name" value="RING/U-box"/>
    <property type="match status" value="1"/>
</dbReference>
<feature type="domain" description="RING-type" evidence="6">
    <location>
        <begin position="86"/>
        <end position="110"/>
    </location>
</feature>
<evidence type="ECO:0000313" key="8">
    <source>
        <dbReference type="Proteomes" id="UP000269793"/>
    </source>
</evidence>
<evidence type="ECO:0000256" key="1">
    <source>
        <dbReference type="ARBA" id="ARBA00022723"/>
    </source>
</evidence>
<feature type="region of interest" description="Disordered" evidence="5">
    <location>
        <begin position="229"/>
        <end position="250"/>
    </location>
</feature>
<dbReference type="EC" id="6.3.2.-" evidence="7"/>
<dbReference type="STRING" id="425264.A0A3G2S803"/>
<dbReference type="GO" id="GO:0140082">
    <property type="term" value="F:SUMO-ubiquitin ligase activity"/>
    <property type="evidence" value="ECO:0007669"/>
    <property type="project" value="TreeGrafter"/>
</dbReference>
<keyword evidence="3" id="KW-0862">Zinc</keyword>
<dbReference type="GO" id="GO:0006511">
    <property type="term" value="P:ubiquitin-dependent protein catabolic process"/>
    <property type="evidence" value="ECO:0007669"/>
    <property type="project" value="TreeGrafter"/>
</dbReference>
<accession>A0A3G2S803</accession>
<feature type="compositionally biased region" description="Basic and acidic residues" evidence="5">
    <location>
        <begin position="232"/>
        <end position="241"/>
    </location>
</feature>
<keyword evidence="2 4" id="KW-0863">Zinc-finger</keyword>
<gene>
    <name evidence="7" type="primary">slx8</name>
    <name evidence="7" type="ORF">DNF11_2358</name>
</gene>
<name>A0A3G2S803_MALR7</name>
<dbReference type="PROSITE" id="PS50089">
    <property type="entry name" value="ZF_RING_2"/>
    <property type="match status" value="1"/>
</dbReference>
<reference evidence="7 8" key="1">
    <citation type="submission" date="2018-10" db="EMBL/GenBank/DDBJ databases">
        <title>Complete genome sequence of Malassezia restricta CBS 7877.</title>
        <authorList>
            <person name="Morand S.C."/>
            <person name="Bertignac M."/>
            <person name="Iltis A."/>
            <person name="Kolder I."/>
            <person name="Pirovano W."/>
            <person name="Jourdain R."/>
            <person name="Clavaud C."/>
        </authorList>
    </citation>
    <scope>NUCLEOTIDE SEQUENCE [LARGE SCALE GENOMIC DNA]</scope>
    <source>
        <strain evidence="7 8">CBS 7877</strain>
    </source>
</reference>
<sequence>MLRETAYTNEINTDLDGARNPSEPILLSSDDEDPSEGEWQVQSVRRLSPNELRRQRMNAAREALRRAAHVPPRPTASHTLLSSYKCPICLCPPTNISVTPCGHIFCGSCLYDSLSTNLRQEFDTVGRESGYGESPFTPFGSGGALALANAAGASVHGTRGLFHELVHQRHRQAQDQRPSATQATSATRMRASNGTERIKGVCPVCRGPIKGGFTGLGRKGILGLDIMLGTPKTDDTPHDDASIPQKRQRN</sequence>
<evidence type="ECO:0000259" key="6">
    <source>
        <dbReference type="PROSITE" id="PS50089"/>
    </source>
</evidence>
<evidence type="ECO:0000256" key="2">
    <source>
        <dbReference type="ARBA" id="ARBA00022771"/>
    </source>
</evidence>
<evidence type="ECO:0000313" key="7">
    <source>
        <dbReference type="EMBL" id="AYO43308.1"/>
    </source>
</evidence>
<dbReference type="PROSITE" id="PS00518">
    <property type="entry name" value="ZF_RING_1"/>
    <property type="match status" value="1"/>
</dbReference>
<dbReference type="GO" id="GO:0032183">
    <property type="term" value="F:SUMO binding"/>
    <property type="evidence" value="ECO:0007669"/>
    <property type="project" value="TreeGrafter"/>
</dbReference>
<protein>
    <submittedName>
        <fullName evidence="7">E3 ubiquitin-protein ligase complex slx8-rfp subunit slx8</fullName>
        <ecNumber evidence="7">6.3.2.-</ecNumber>
    </submittedName>
</protein>
<evidence type="ECO:0000256" key="4">
    <source>
        <dbReference type="PROSITE-ProRule" id="PRU00175"/>
    </source>
</evidence>
<dbReference type="GO" id="GO:0061630">
    <property type="term" value="F:ubiquitin protein ligase activity"/>
    <property type="evidence" value="ECO:0007669"/>
    <property type="project" value="InterPro"/>
</dbReference>
<feature type="region of interest" description="Disordered" evidence="5">
    <location>
        <begin position="168"/>
        <end position="193"/>
    </location>
</feature>
<dbReference type="PANTHER" id="PTHR47094">
    <property type="entry name" value="ELFLESS, ISOFORM B"/>
    <property type="match status" value="1"/>
</dbReference>
<dbReference type="GO" id="GO:0033768">
    <property type="term" value="C:SUMO-targeted ubiquitin ligase complex"/>
    <property type="evidence" value="ECO:0007669"/>
    <property type="project" value="TreeGrafter"/>
</dbReference>
<feature type="compositionally biased region" description="Polar residues" evidence="5">
    <location>
        <begin position="1"/>
        <end position="12"/>
    </location>
</feature>
<dbReference type="InterPro" id="IPR013083">
    <property type="entry name" value="Znf_RING/FYVE/PHD"/>
</dbReference>
<proteinExistence type="predicted"/>
<organism evidence="7 8">
    <name type="scientific">Malassezia restricta (strain ATCC 96810 / NBRC 103918 / CBS 7877)</name>
    <name type="common">Seborrheic dermatitis infection agent</name>
    <dbReference type="NCBI Taxonomy" id="425264"/>
    <lineage>
        <taxon>Eukaryota</taxon>
        <taxon>Fungi</taxon>
        <taxon>Dikarya</taxon>
        <taxon>Basidiomycota</taxon>
        <taxon>Ustilaginomycotina</taxon>
        <taxon>Malasseziomycetes</taxon>
        <taxon>Malasseziales</taxon>
        <taxon>Malasseziaceae</taxon>
        <taxon>Malassezia</taxon>
    </lineage>
</organism>
<dbReference type="InterPro" id="IPR049627">
    <property type="entry name" value="SLX8"/>
</dbReference>
<feature type="region of interest" description="Disordered" evidence="5">
    <location>
        <begin position="1"/>
        <end position="38"/>
    </location>
</feature>
<keyword evidence="1" id="KW-0479">Metal-binding</keyword>
<dbReference type="GO" id="GO:0008270">
    <property type="term" value="F:zinc ion binding"/>
    <property type="evidence" value="ECO:0007669"/>
    <property type="project" value="UniProtKB-KW"/>
</dbReference>
<dbReference type="VEuPathDB" id="FungiDB:DNF11_2358"/>
<keyword evidence="8" id="KW-1185">Reference proteome</keyword>